<dbReference type="InterPro" id="IPR032075">
    <property type="entry name" value="PI-PLC-C1"/>
</dbReference>
<feature type="chain" id="PRO_5039512215" evidence="1">
    <location>
        <begin position="34"/>
        <end position="372"/>
    </location>
</feature>
<keyword evidence="2" id="KW-0449">Lipoprotein</keyword>
<reference evidence="2" key="1">
    <citation type="journal article" date="2014" name="Int. J. Syst. Evol. Microbiol.">
        <title>Complete genome sequence of Corynebacterium casei LMG S-19264T (=DSM 44701T), isolated from a smear-ripened cheese.</title>
        <authorList>
            <consortium name="US DOE Joint Genome Institute (JGI-PGF)"/>
            <person name="Walter F."/>
            <person name="Albersmeier A."/>
            <person name="Kalinowski J."/>
            <person name="Ruckert C."/>
        </authorList>
    </citation>
    <scope>NUCLEOTIDE SEQUENCE</scope>
    <source>
        <strain evidence="2">JCM 4654</strain>
    </source>
</reference>
<protein>
    <submittedName>
        <fullName evidence="2">Lipoprotein</fullName>
    </submittedName>
</protein>
<keyword evidence="3" id="KW-1185">Reference proteome</keyword>
<evidence type="ECO:0000313" key="3">
    <source>
        <dbReference type="Proteomes" id="UP000608955"/>
    </source>
</evidence>
<dbReference type="GO" id="GO:0006629">
    <property type="term" value="P:lipid metabolic process"/>
    <property type="evidence" value="ECO:0007669"/>
    <property type="project" value="InterPro"/>
</dbReference>
<gene>
    <name evidence="2" type="ORF">GCM10010508_62850</name>
</gene>
<organism evidence="2 3">
    <name type="scientific">Streptomyces naganishii JCM 4654</name>
    <dbReference type="NCBI Taxonomy" id="1306179"/>
    <lineage>
        <taxon>Bacteria</taxon>
        <taxon>Bacillati</taxon>
        <taxon>Actinomycetota</taxon>
        <taxon>Actinomycetes</taxon>
        <taxon>Kitasatosporales</taxon>
        <taxon>Streptomycetaceae</taxon>
        <taxon>Streptomyces</taxon>
    </lineage>
</organism>
<evidence type="ECO:0000256" key="1">
    <source>
        <dbReference type="SAM" id="SignalP"/>
    </source>
</evidence>
<comment type="caution">
    <text evidence="2">The sequence shown here is derived from an EMBL/GenBank/DDBJ whole genome shotgun (WGS) entry which is preliminary data.</text>
</comment>
<dbReference type="RefSeq" id="WP_190181270.1">
    <property type="nucleotide sequence ID" value="NZ_BMVF01000025.1"/>
</dbReference>
<dbReference type="GO" id="GO:0008081">
    <property type="term" value="F:phosphoric diester hydrolase activity"/>
    <property type="evidence" value="ECO:0007669"/>
    <property type="project" value="InterPro"/>
</dbReference>
<reference evidence="2" key="2">
    <citation type="submission" date="2020-09" db="EMBL/GenBank/DDBJ databases">
        <authorList>
            <person name="Sun Q."/>
            <person name="Ohkuma M."/>
        </authorList>
    </citation>
    <scope>NUCLEOTIDE SEQUENCE</scope>
    <source>
        <strain evidence="2">JCM 4654</strain>
    </source>
</reference>
<dbReference type="EMBL" id="BMVF01000025">
    <property type="protein sequence ID" value="GHD95967.1"/>
    <property type="molecule type" value="Genomic_DNA"/>
</dbReference>
<accession>A0A919D094</accession>
<proteinExistence type="predicted"/>
<feature type="signal peptide" evidence="1">
    <location>
        <begin position="1"/>
        <end position="33"/>
    </location>
</feature>
<keyword evidence="1" id="KW-0732">Signal</keyword>
<sequence>MPSARTESRPWRRRAFGLAATALLGLASAWVTATPGNAATVKPMPDTSAFDDVPLNQISVSGLHNAYDKSKSKSITAGLDLGAHLLEIDAYSTYGNPGGWVVSHSDPLINDNNCTYHTGSGVFRTTWENGSLRTCLDDLRAWSDAHPRHDPVYLKLELKWGFRSNANMGPAQLDQLVTAHLGAGNLFTPADMLGTAYPTLDAAAQAGAWPSWGRLRGKFIVFPITGTIENRLSGYGLDNLSTEQEYAQHLADLSAAGRLRTASMWPAMTHPGPNGDPRLIHAAALRPWFVIFDTQATHWLNDGYPMSWYCRSNYLTVEGSAESVAPALDDTDPDPTAAAQRVQYLAQQGHSSATTFDWMTAPGAFTLWPRNC</sequence>
<dbReference type="Pfam" id="PF16670">
    <property type="entry name" value="PI-PLC-C1"/>
    <property type="match status" value="1"/>
</dbReference>
<dbReference type="SUPFAM" id="SSF51695">
    <property type="entry name" value="PLC-like phosphodiesterases"/>
    <property type="match status" value="1"/>
</dbReference>
<name>A0A919D094_9ACTN</name>
<dbReference type="InterPro" id="IPR017946">
    <property type="entry name" value="PLC-like_Pdiesterase_TIM-brl"/>
</dbReference>
<dbReference type="Gene3D" id="3.20.20.190">
    <property type="entry name" value="Phosphatidylinositol (PI) phosphodiesterase"/>
    <property type="match status" value="1"/>
</dbReference>
<dbReference type="AlphaFoldDB" id="A0A919D094"/>
<evidence type="ECO:0000313" key="2">
    <source>
        <dbReference type="EMBL" id="GHD95967.1"/>
    </source>
</evidence>
<dbReference type="Proteomes" id="UP000608955">
    <property type="component" value="Unassembled WGS sequence"/>
</dbReference>